<name>A0A0V1DB79_TRIBR</name>
<dbReference type="STRING" id="45882.A0A0V1DB79"/>
<dbReference type="PANTHER" id="PTHR47331:SF5">
    <property type="entry name" value="RIBONUCLEASE H"/>
    <property type="match status" value="1"/>
</dbReference>
<evidence type="ECO:0000313" key="2">
    <source>
        <dbReference type="Proteomes" id="UP000054653"/>
    </source>
</evidence>
<evidence type="ECO:0000313" key="1">
    <source>
        <dbReference type="EMBL" id="KRY58721.1"/>
    </source>
</evidence>
<dbReference type="OMA" id="ENCDVIN"/>
<organism evidence="1 2">
    <name type="scientific">Trichinella britovi</name>
    <name type="common">Parasitic roundworm</name>
    <dbReference type="NCBI Taxonomy" id="45882"/>
    <lineage>
        <taxon>Eukaryota</taxon>
        <taxon>Metazoa</taxon>
        <taxon>Ecdysozoa</taxon>
        <taxon>Nematoda</taxon>
        <taxon>Enoplea</taxon>
        <taxon>Dorylaimia</taxon>
        <taxon>Trichinellida</taxon>
        <taxon>Trichinellidae</taxon>
        <taxon>Trichinella</taxon>
    </lineage>
</organism>
<dbReference type="AlphaFoldDB" id="A0A0V1DB79"/>
<protein>
    <recommendedName>
        <fullName evidence="3">Reverse transcriptase RNase H-like domain-containing protein</fullName>
    </recommendedName>
</protein>
<dbReference type="EMBL" id="JYDI01000018">
    <property type="protein sequence ID" value="KRY58721.1"/>
    <property type="molecule type" value="Genomic_DNA"/>
</dbReference>
<dbReference type="PANTHER" id="PTHR47331">
    <property type="entry name" value="PHD-TYPE DOMAIN-CONTAINING PROTEIN"/>
    <property type="match status" value="1"/>
</dbReference>
<gene>
    <name evidence="1" type="ORF">T03_16455</name>
</gene>
<keyword evidence="2" id="KW-1185">Reference proteome</keyword>
<dbReference type="Proteomes" id="UP000054653">
    <property type="component" value="Unassembled WGS sequence"/>
</dbReference>
<comment type="caution">
    <text evidence="1">The sequence shown here is derived from an EMBL/GenBank/DDBJ whole genome shotgun (WGS) entry which is preliminary data.</text>
</comment>
<reference evidence="1 2" key="1">
    <citation type="submission" date="2015-01" db="EMBL/GenBank/DDBJ databases">
        <title>Evolution of Trichinella species and genotypes.</title>
        <authorList>
            <person name="Korhonen P.K."/>
            <person name="Edoardo P."/>
            <person name="Giuseppe L.R."/>
            <person name="Gasser R.B."/>
        </authorList>
    </citation>
    <scope>NUCLEOTIDE SEQUENCE [LARGE SCALE GENOMIC DNA]</scope>
    <source>
        <strain evidence="1">ISS120</strain>
    </source>
</reference>
<dbReference type="Pfam" id="PF05380">
    <property type="entry name" value="Peptidase_A17"/>
    <property type="match status" value="1"/>
</dbReference>
<dbReference type="OrthoDB" id="5983986at2759"/>
<dbReference type="InterPro" id="IPR008042">
    <property type="entry name" value="Retrotrans_Pao"/>
</dbReference>
<proteinExistence type="predicted"/>
<accession>A0A0V1DB79</accession>
<sequence>MATLAGRVKKTTRSQTQQAWIPHAASQVRRMELHVFGDASKAAYAACAYLRVESMDEQILVVAKTRLTPIKPISLLRLELMAALLCARLKRYLEKEVTLPIQEILCCSDSKVTLTWIRGSYQHWKLIVAYRVQEIQGLVPTRQWKYCPKKENPADIRSRGRSLDELIHTDMWWHG</sequence>
<evidence type="ECO:0008006" key="3">
    <source>
        <dbReference type="Google" id="ProtNLM"/>
    </source>
</evidence>